<accession>A0A0L6VT47</accession>
<name>A0A0L6VT47_9BASI</name>
<feature type="compositionally biased region" description="Basic and acidic residues" evidence="1">
    <location>
        <begin position="75"/>
        <end position="87"/>
    </location>
</feature>
<protein>
    <submittedName>
        <fullName evidence="2">Uncharacterized protein</fullName>
    </submittedName>
</protein>
<gene>
    <name evidence="2" type="ORF">VP01_108g1</name>
</gene>
<dbReference type="STRING" id="27349.A0A0L6VT47"/>
<feature type="compositionally biased region" description="Low complexity" evidence="1">
    <location>
        <begin position="143"/>
        <end position="152"/>
    </location>
</feature>
<dbReference type="Proteomes" id="UP000037035">
    <property type="component" value="Unassembled WGS sequence"/>
</dbReference>
<evidence type="ECO:0000256" key="1">
    <source>
        <dbReference type="SAM" id="MobiDB-lite"/>
    </source>
</evidence>
<evidence type="ECO:0000313" key="2">
    <source>
        <dbReference type="EMBL" id="KNZ63864.1"/>
    </source>
</evidence>
<reference evidence="2 3" key="1">
    <citation type="submission" date="2015-08" db="EMBL/GenBank/DDBJ databases">
        <title>Next Generation Sequencing and Analysis of the Genome of Puccinia sorghi L Schw, the Causal Agent of Maize Common Rust.</title>
        <authorList>
            <person name="Rochi L."/>
            <person name="Burguener G."/>
            <person name="Darino M."/>
            <person name="Turjanski A."/>
            <person name="Kreff E."/>
            <person name="Dieguez M.J."/>
            <person name="Sacco F."/>
        </authorList>
    </citation>
    <scope>NUCLEOTIDE SEQUENCE [LARGE SCALE GENOMIC DNA]</scope>
    <source>
        <strain evidence="2 3">RO10H11247</strain>
    </source>
</reference>
<feature type="region of interest" description="Disordered" evidence="1">
    <location>
        <begin position="72"/>
        <end position="188"/>
    </location>
</feature>
<dbReference type="VEuPathDB" id="FungiDB:VP01_108g1"/>
<comment type="caution">
    <text evidence="2">The sequence shown here is derived from an EMBL/GenBank/DDBJ whole genome shotgun (WGS) entry which is preliminary data.</text>
</comment>
<evidence type="ECO:0000313" key="3">
    <source>
        <dbReference type="Proteomes" id="UP000037035"/>
    </source>
</evidence>
<dbReference type="EMBL" id="LAVV01000999">
    <property type="protein sequence ID" value="KNZ63864.1"/>
    <property type="molecule type" value="Genomic_DNA"/>
</dbReference>
<dbReference type="AlphaFoldDB" id="A0A0L6VT47"/>
<proteinExistence type="predicted"/>
<organism evidence="2 3">
    <name type="scientific">Puccinia sorghi</name>
    <dbReference type="NCBI Taxonomy" id="27349"/>
    <lineage>
        <taxon>Eukaryota</taxon>
        <taxon>Fungi</taxon>
        <taxon>Dikarya</taxon>
        <taxon>Basidiomycota</taxon>
        <taxon>Pucciniomycotina</taxon>
        <taxon>Pucciniomycetes</taxon>
        <taxon>Pucciniales</taxon>
        <taxon>Pucciniaceae</taxon>
        <taxon>Puccinia</taxon>
    </lineage>
</organism>
<keyword evidence="3" id="KW-1185">Reference proteome</keyword>
<sequence>MTCAENLSDQASDLEPLSTLRAQNWWLVSYFDVIKPVDMMTLMGLSFILLGSRARAYMDEEECESRLRFTAKGKGRSDGTRTVRAEEGSQATLDFGSEGRSTSDKSRGPSPIFQSSKNRAPSPPSESEDDDHSSPRKKPPPSTRTIPRPNRTQTNKSQPGKRPILTVDPDSESDGDQLAFKGFTRTRS</sequence>